<evidence type="ECO:0000256" key="8">
    <source>
        <dbReference type="SAM" id="MobiDB-lite"/>
    </source>
</evidence>
<feature type="domain" description="J" evidence="9">
    <location>
        <begin position="227"/>
        <end position="291"/>
    </location>
</feature>
<dbReference type="GO" id="GO:0005886">
    <property type="term" value="C:plasma membrane"/>
    <property type="evidence" value="ECO:0007669"/>
    <property type="project" value="UniProtKB-SubCell"/>
</dbReference>
<dbReference type="SUPFAM" id="SSF46565">
    <property type="entry name" value="Chaperone J-domain"/>
    <property type="match status" value="1"/>
</dbReference>
<dbReference type="GO" id="GO:0051087">
    <property type="term" value="F:protein-folding chaperone binding"/>
    <property type="evidence" value="ECO:0007669"/>
    <property type="project" value="InterPro"/>
</dbReference>
<evidence type="ECO:0000313" key="10">
    <source>
        <dbReference type="EMBL" id="TKB04686.1"/>
    </source>
</evidence>
<comment type="subcellular location">
    <subcellularLocation>
        <location evidence="7">Cell inner membrane</location>
        <topology evidence="7">Single-pass type III membrane protein</topology>
    </subcellularLocation>
</comment>
<dbReference type="Gene3D" id="1.10.3680.10">
    <property type="entry name" value="TerB-like"/>
    <property type="match status" value="1"/>
</dbReference>
<evidence type="ECO:0000256" key="2">
    <source>
        <dbReference type="ARBA" id="ARBA00022519"/>
    </source>
</evidence>
<evidence type="ECO:0000256" key="6">
    <source>
        <dbReference type="ARBA" id="ARBA00023186"/>
    </source>
</evidence>
<comment type="domain">
    <text evidence="7">The transmembrane domain is a dimerization domain.</text>
</comment>
<dbReference type="PRINTS" id="PR00625">
    <property type="entry name" value="JDOMAIN"/>
</dbReference>
<gene>
    <name evidence="7 10" type="primary">djlA</name>
    <name evidence="10" type="ORF">E5672_00920</name>
</gene>
<dbReference type="Pfam" id="PF05099">
    <property type="entry name" value="TerB"/>
    <property type="match status" value="1"/>
</dbReference>
<dbReference type="Pfam" id="PF00226">
    <property type="entry name" value="DnaJ"/>
    <property type="match status" value="1"/>
</dbReference>
<evidence type="ECO:0000313" key="11">
    <source>
        <dbReference type="Proteomes" id="UP000305471"/>
    </source>
</evidence>
<comment type="caution">
    <text evidence="10">The sequence shown here is derived from an EMBL/GenBank/DDBJ whole genome shotgun (WGS) entry which is preliminary data.</text>
</comment>
<feature type="topological domain" description="Cytoplasmic" evidence="7">
    <location>
        <begin position="31"/>
        <end position="292"/>
    </location>
</feature>
<dbReference type="HAMAP" id="MF_01153">
    <property type="entry name" value="DjlA"/>
    <property type="match status" value="1"/>
</dbReference>
<accession>A0A4U0ZIJ1</accession>
<proteinExistence type="inferred from homology"/>
<evidence type="ECO:0000256" key="5">
    <source>
        <dbReference type="ARBA" id="ARBA00023136"/>
    </source>
</evidence>
<keyword evidence="6 7" id="KW-0143">Chaperone</keyword>
<dbReference type="InterPro" id="IPR001623">
    <property type="entry name" value="DnaJ_domain"/>
</dbReference>
<comment type="subunit">
    <text evidence="7">Homodimer.</text>
</comment>
<evidence type="ECO:0000256" key="3">
    <source>
        <dbReference type="ARBA" id="ARBA00022692"/>
    </source>
</evidence>
<keyword evidence="11" id="KW-1185">Reference proteome</keyword>
<keyword evidence="1 7" id="KW-1003">Cell membrane</keyword>
<keyword evidence="3 7" id="KW-0812">Transmembrane</keyword>
<dbReference type="PROSITE" id="PS50076">
    <property type="entry name" value="DNAJ_2"/>
    <property type="match status" value="1"/>
</dbReference>
<organism evidence="10 11">
    <name type="scientific">Alteromonas portus</name>
    <dbReference type="NCBI Taxonomy" id="2565549"/>
    <lineage>
        <taxon>Bacteria</taxon>
        <taxon>Pseudomonadati</taxon>
        <taxon>Pseudomonadota</taxon>
        <taxon>Gammaproteobacteria</taxon>
        <taxon>Alteromonadales</taxon>
        <taxon>Alteromonadaceae</taxon>
        <taxon>Alteromonas/Salinimonas group</taxon>
        <taxon>Alteromonas</taxon>
    </lineage>
</organism>
<dbReference type="InterPro" id="IPR007791">
    <property type="entry name" value="DjlA_N"/>
</dbReference>
<feature type="region of interest" description="Disordered" evidence="8">
    <location>
        <begin position="194"/>
        <end position="219"/>
    </location>
</feature>
<dbReference type="InterPro" id="IPR029024">
    <property type="entry name" value="TerB-like"/>
</dbReference>
<dbReference type="InterPro" id="IPR050817">
    <property type="entry name" value="DjlA_DnaK_co-chaperone"/>
</dbReference>
<dbReference type="SUPFAM" id="SSF158682">
    <property type="entry name" value="TerB-like"/>
    <property type="match status" value="1"/>
</dbReference>
<evidence type="ECO:0000256" key="7">
    <source>
        <dbReference type="HAMAP-Rule" id="MF_01153"/>
    </source>
</evidence>
<keyword evidence="5 7" id="KW-0472">Membrane</keyword>
<dbReference type="PANTHER" id="PTHR24074">
    <property type="entry name" value="CO-CHAPERONE PROTEIN DJLA"/>
    <property type="match status" value="1"/>
</dbReference>
<dbReference type="OrthoDB" id="9782583at2"/>
<protein>
    <recommendedName>
        <fullName evidence="7">Co-chaperone protein DjlA</fullName>
    </recommendedName>
</protein>
<evidence type="ECO:0000256" key="1">
    <source>
        <dbReference type="ARBA" id="ARBA00022475"/>
    </source>
</evidence>
<keyword evidence="4 7" id="KW-1133">Transmembrane helix</keyword>
<dbReference type="Proteomes" id="UP000305471">
    <property type="component" value="Unassembled WGS sequence"/>
</dbReference>
<comment type="function">
    <text evidence="7">Regulatory DnaK co-chaperone. Direct interaction between DnaK and DjlA is needed for the induction of the wcaABCDE operon, involved in the synthesis of a colanic acid polysaccharide capsule, possibly through activation of the RcsB/RcsC phosphotransfer signaling pathway. The colanic acid capsule may help the bacterium survive conditions outside the host.</text>
</comment>
<dbReference type="SMART" id="SM00271">
    <property type="entry name" value="DnaJ"/>
    <property type="match status" value="1"/>
</dbReference>
<dbReference type="InterPro" id="IPR023749">
    <property type="entry name" value="DjlA"/>
</dbReference>
<keyword evidence="2 7" id="KW-0997">Cell inner membrane</keyword>
<dbReference type="EMBL" id="SWCO01000001">
    <property type="protein sequence ID" value="TKB04686.1"/>
    <property type="molecule type" value="Genomic_DNA"/>
</dbReference>
<dbReference type="Gene3D" id="1.10.287.110">
    <property type="entry name" value="DnaJ domain"/>
    <property type="match status" value="1"/>
</dbReference>
<name>A0A4U0ZIJ1_9ALTE</name>
<reference evidence="10 11" key="1">
    <citation type="submission" date="2019-04" db="EMBL/GenBank/DDBJ databases">
        <title>Alteromonas portus sp. nov., an alginate lyase-excreting marine bacterium.</title>
        <authorList>
            <person name="Huang H."/>
            <person name="Mo K."/>
            <person name="Bao S."/>
        </authorList>
    </citation>
    <scope>NUCLEOTIDE SEQUENCE [LARGE SCALE GENOMIC DNA]</scope>
    <source>
        <strain evidence="10 11">HB161718</strain>
    </source>
</reference>
<dbReference type="AlphaFoldDB" id="A0A4U0ZIJ1"/>
<feature type="topological domain" description="Periplasmic" evidence="7">
    <location>
        <begin position="1"/>
        <end position="6"/>
    </location>
</feature>
<evidence type="ECO:0000256" key="4">
    <source>
        <dbReference type="ARBA" id="ARBA00022989"/>
    </source>
</evidence>
<dbReference type="NCBIfam" id="NF006948">
    <property type="entry name" value="PRK09430.1"/>
    <property type="match status" value="1"/>
</dbReference>
<dbReference type="CDD" id="cd06257">
    <property type="entry name" value="DnaJ"/>
    <property type="match status" value="1"/>
</dbReference>
<dbReference type="InterPro" id="IPR036869">
    <property type="entry name" value="J_dom_sf"/>
</dbReference>
<dbReference type="CDD" id="cd07316">
    <property type="entry name" value="terB_like_DjlA"/>
    <property type="match status" value="1"/>
</dbReference>
<sequence>MSIWGKILGALFGFMFLKIPGAILGLIVGHFFDKAYRQDFNQLGGFGRFFTDQNNLKQQAIFFHSLFSALGHLAKSDGKVTDREIQIATALMDEMRLTGDARREAQDAFREGKARDFPLVDTLKGFYDASHGRRDILQVFLEILIQAAFADGQLSQEEYNVLEKVAKPLGFRRRDLDYLISMYEAEIRFRQRAHSGAGQRGNAGAGHHQYRQSGQQSAYSEQQSLDDAYRILGVSASDDEKTIKRAYRKRMSEHHPDKLVSKGLPEQAMEIAKKKAQDIQSAYELIKQKRGF</sequence>
<dbReference type="RefSeq" id="WP_136780525.1">
    <property type="nucleotide sequence ID" value="NZ_SWCO01000001.1"/>
</dbReference>
<evidence type="ECO:0000259" key="9">
    <source>
        <dbReference type="PROSITE" id="PS50076"/>
    </source>
</evidence>